<proteinExistence type="predicted"/>
<accession>A0ABV0PXA8</accession>
<dbReference type="Proteomes" id="UP001476798">
    <property type="component" value="Unassembled WGS sequence"/>
</dbReference>
<gene>
    <name evidence="1" type="ORF">GOODEAATRI_009128</name>
</gene>
<dbReference type="EMBL" id="JAHRIO010090463">
    <property type="protein sequence ID" value="MEQ2187867.1"/>
    <property type="molecule type" value="Genomic_DNA"/>
</dbReference>
<reference evidence="1 2" key="1">
    <citation type="submission" date="2021-06" db="EMBL/GenBank/DDBJ databases">
        <authorList>
            <person name="Palmer J.M."/>
        </authorList>
    </citation>
    <scope>NUCLEOTIDE SEQUENCE [LARGE SCALE GENOMIC DNA]</scope>
    <source>
        <strain evidence="1 2">GA_2019</strain>
        <tissue evidence="1">Muscle</tissue>
    </source>
</reference>
<keyword evidence="2" id="KW-1185">Reference proteome</keyword>
<evidence type="ECO:0000313" key="1">
    <source>
        <dbReference type="EMBL" id="MEQ2187867.1"/>
    </source>
</evidence>
<organism evidence="1 2">
    <name type="scientific">Goodea atripinnis</name>
    <dbReference type="NCBI Taxonomy" id="208336"/>
    <lineage>
        <taxon>Eukaryota</taxon>
        <taxon>Metazoa</taxon>
        <taxon>Chordata</taxon>
        <taxon>Craniata</taxon>
        <taxon>Vertebrata</taxon>
        <taxon>Euteleostomi</taxon>
        <taxon>Actinopterygii</taxon>
        <taxon>Neopterygii</taxon>
        <taxon>Teleostei</taxon>
        <taxon>Neoteleostei</taxon>
        <taxon>Acanthomorphata</taxon>
        <taxon>Ovalentaria</taxon>
        <taxon>Atherinomorphae</taxon>
        <taxon>Cyprinodontiformes</taxon>
        <taxon>Goodeidae</taxon>
        <taxon>Goodea</taxon>
    </lineage>
</organism>
<evidence type="ECO:0000313" key="2">
    <source>
        <dbReference type="Proteomes" id="UP001476798"/>
    </source>
</evidence>
<name>A0ABV0PXA8_9TELE</name>
<protein>
    <submittedName>
        <fullName evidence="1">Uncharacterized protein</fullName>
    </submittedName>
</protein>
<sequence length="131" mass="14258">MQPPGWAVLSLPTSPAGSRGSSWLVALCLQTDGNGQRREEAPLPSVFLCMYAWGLINSISSHFVFISHASIFLPYLPKNPAKLINCTSLRGDPSIFRTPNRIDLRRTDGGLGAPRYLNTSHLRALPALNGT</sequence>
<comment type="caution">
    <text evidence="1">The sequence shown here is derived from an EMBL/GenBank/DDBJ whole genome shotgun (WGS) entry which is preliminary data.</text>
</comment>